<dbReference type="SUPFAM" id="SSF46785">
    <property type="entry name" value="Winged helix' DNA-binding domain"/>
    <property type="match status" value="1"/>
</dbReference>
<evidence type="ECO:0000313" key="6">
    <source>
        <dbReference type="EMBL" id="TQV68031.1"/>
    </source>
</evidence>
<dbReference type="Gene3D" id="1.10.10.10">
    <property type="entry name" value="Winged helix-like DNA-binding domain superfamily/Winged helix DNA-binding domain"/>
    <property type="match status" value="1"/>
</dbReference>
<accession>A0A545SST3</accession>
<dbReference type="EMBL" id="VHSH01000026">
    <property type="protein sequence ID" value="TQV68031.1"/>
    <property type="molecule type" value="Genomic_DNA"/>
</dbReference>
<feature type="domain" description="HTH lysR-type" evidence="5">
    <location>
        <begin position="5"/>
        <end position="62"/>
    </location>
</feature>
<keyword evidence="4" id="KW-0804">Transcription</keyword>
<dbReference type="InterPro" id="IPR036390">
    <property type="entry name" value="WH_DNA-bd_sf"/>
</dbReference>
<comment type="similarity">
    <text evidence="1">Belongs to the LysR transcriptional regulatory family.</text>
</comment>
<dbReference type="InterPro" id="IPR005119">
    <property type="entry name" value="LysR_subst-bd"/>
</dbReference>
<dbReference type="PANTHER" id="PTHR30537">
    <property type="entry name" value="HTH-TYPE TRANSCRIPTIONAL REGULATOR"/>
    <property type="match status" value="1"/>
</dbReference>
<keyword evidence="7" id="KW-1185">Reference proteome</keyword>
<dbReference type="PANTHER" id="PTHR30537:SF74">
    <property type="entry name" value="HTH-TYPE TRANSCRIPTIONAL REGULATOR TRPI"/>
    <property type="match status" value="1"/>
</dbReference>
<dbReference type="InterPro" id="IPR058163">
    <property type="entry name" value="LysR-type_TF_proteobact-type"/>
</dbReference>
<keyword evidence="3" id="KW-0238">DNA-binding</keyword>
<dbReference type="Pfam" id="PF00126">
    <property type="entry name" value="HTH_1"/>
    <property type="match status" value="1"/>
</dbReference>
<dbReference type="Pfam" id="PF03466">
    <property type="entry name" value="LysR_substrate"/>
    <property type="match status" value="1"/>
</dbReference>
<evidence type="ECO:0000313" key="7">
    <source>
        <dbReference type="Proteomes" id="UP000315252"/>
    </source>
</evidence>
<dbReference type="Gene3D" id="3.40.190.10">
    <property type="entry name" value="Periplasmic binding protein-like II"/>
    <property type="match status" value="2"/>
</dbReference>
<protein>
    <submittedName>
        <fullName evidence="6">LysR family transcriptional regulator</fullName>
    </submittedName>
</protein>
<dbReference type="AlphaFoldDB" id="A0A545SST3"/>
<gene>
    <name evidence="6" type="ORF">FKG95_29355</name>
</gene>
<dbReference type="PROSITE" id="PS50931">
    <property type="entry name" value="HTH_LYSR"/>
    <property type="match status" value="1"/>
</dbReference>
<dbReference type="FunFam" id="1.10.10.10:FF:000001">
    <property type="entry name" value="LysR family transcriptional regulator"/>
    <property type="match status" value="1"/>
</dbReference>
<dbReference type="InterPro" id="IPR000847">
    <property type="entry name" value="LysR_HTH_N"/>
</dbReference>
<dbReference type="OrthoDB" id="9794694at2"/>
<dbReference type="GO" id="GO:0043565">
    <property type="term" value="F:sequence-specific DNA binding"/>
    <property type="evidence" value="ECO:0007669"/>
    <property type="project" value="TreeGrafter"/>
</dbReference>
<reference evidence="6 7" key="1">
    <citation type="submission" date="2019-06" db="EMBL/GenBank/DDBJ databases">
        <title>Whole genome sequence for Rhodospirillaceae sp. R148.</title>
        <authorList>
            <person name="Wang G."/>
        </authorList>
    </citation>
    <scope>NUCLEOTIDE SEQUENCE [LARGE SCALE GENOMIC DNA]</scope>
    <source>
        <strain evidence="6 7">R148</strain>
    </source>
</reference>
<sequence length="298" mass="32481">MQALPSPTALRMFVEAAERSSFAGAAEALNVTQAAVSKQMASLEDRLNISLFFRGHRSVGVTPAGQAYLPVAKRVLALLESGLDDATALSSRRSITIEVDYEFLDFVVTPRLDRLCAQLSETDVTFLPTVPGRHVPQSDLSITYGHPRPGRVSAERLCGFRVFPVASPFLLETTSDPLKELPLLHDVDSYWWNTFLQAENITRFDQGTVLGNGALAIRAAMAGQGIAIGDDVLCADALRRGDLVRVGGTALHGRDDYWVSEHPDMLGDPIAASFRKWLKAEVAQLFENAQSATWKPAT</sequence>
<keyword evidence="2" id="KW-0805">Transcription regulation</keyword>
<evidence type="ECO:0000259" key="5">
    <source>
        <dbReference type="PROSITE" id="PS50931"/>
    </source>
</evidence>
<dbReference type="GO" id="GO:0006351">
    <property type="term" value="P:DNA-templated transcription"/>
    <property type="evidence" value="ECO:0007669"/>
    <property type="project" value="TreeGrafter"/>
</dbReference>
<evidence type="ECO:0000256" key="2">
    <source>
        <dbReference type="ARBA" id="ARBA00023015"/>
    </source>
</evidence>
<comment type="caution">
    <text evidence="6">The sequence shown here is derived from an EMBL/GenBank/DDBJ whole genome shotgun (WGS) entry which is preliminary data.</text>
</comment>
<dbReference type="PRINTS" id="PR00039">
    <property type="entry name" value="HTHLYSR"/>
</dbReference>
<name>A0A545SST3_9PROT</name>
<dbReference type="Proteomes" id="UP000315252">
    <property type="component" value="Unassembled WGS sequence"/>
</dbReference>
<evidence type="ECO:0000256" key="4">
    <source>
        <dbReference type="ARBA" id="ARBA00023163"/>
    </source>
</evidence>
<proteinExistence type="inferred from homology"/>
<evidence type="ECO:0000256" key="1">
    <source>
        <dbReference type="ARBA" id="ARBA00009437"/>
    </source>
</evidence>
<dbReference type="SUPFAM" id="SSF53850">
    <property type="entry name" value="Periplasmic binding protein-like II"/>
    <property type="match status" value="1"/>
</dbReference>
<dbReference type="InterPro" id="IPR036388">
    <property type="entry name" value="WH-like_DNA-bd_sf"/>
</dbReference>
<evidence type="ECO:0000256" key="3">
    <source>
        <dbReference type="ARBA" id="ARBA00023125"/>
    </source>
</evidence>
<dbReference type="GO" id="GO:0003700">
    <property type="term" value="F:DNA-binding transcription factor activity"/>
    <property type="evidence" value="ECO:0007669"/>
    <property type="project" value="InterPro"/>
</dbReference>
<organism evidence="6 7">
    <name type="scientific">Denitrobaculum tricleocarpae</name>
    <dbReference type="NCBI Taxonomy" id="2591009"/>
    <lineage>
        <taxon>Bacteria</taxon>
        <taxon>Pseudomonadati</taxon>
        <taxon>Pseudomonadota</taxon>
        <taxon>Alphaproteobacteria</taxon>
        <taxon>Rhodospirillales</taxon>
        <taxon>Rhodospirillaceae</taxon>
        <taxon>Denitrobaculum</taxon>
    </lineage>
</organism>